<proteinExistence type="predicted"/>
<reference evidence="2 3" key="1">
    <citation type="submission" date="2024-02" db="EMBL/GenBank/DDBJ databases">
        <title>de novo genome assembly of Solanum bulbocastanum strain 11H21.</title>
        <authorList>
            <person name="Hosaka A.J."/>
        </authorList>
    </citation>
    <scope>NUCLEOTIDE SEQUENCE [LARGE SCALE GENOMIC DNA]</scope>
    <source>
        <tissue evidence="2">Young leaves</tissue>
    </source>
</reference>
<sequence length="74" mass="8279">MKPIIFVAENAAWLSEWTVIGKDGGIKRSSRRQTSQEAQSASQKASNSKEGSDERRIPWPRVLCEDTGGHEELH</sequence>
<accession>A0AAN8TVL3</accession>
<name>A0AAN8TVL3_SOLBU</name>
<comment type="caution">
    <text evidence="2">The sequence shown here is derived from an EMBL/GenBank/DDBJ whole genome shotgun (WGS) entry which is preliminary data.</text>
</comment>
<feature type="compositionally biased region" description="Low complexity" evidence="1">
    <location>
        <begin position="32"/>
        <end position="48"/>
    </location>
</feature>
<evidence type="ECO:0000313" key="3">
    <source>
        <dbReference type="Proteomes" id="UP001371456"/>
    </source>
</evidence>
<organism evidence="2 3">
    <name type="scientific">Solanum bulbocastanum</name>
    <name type="common">Wild potato</name>
    <dbReference type="NCBI Taxonomy" id="147425"/>
    <lineage>
        <taxon>Eukaryota</taxon>
        <taxon>Viridiplantae</taxon>
        <taxon>Streptophyta</taxon>
        <taxon>Embryophyta</taxon>
        <taxon>Tracheophyta</taxon>
        <taxon>Spermatophyta</taxon>
        <taxon>Magnoliopsida</taxon>
        <taxon>eudicotyledons</taxon>
        <taxon>Gunneridae</taxon>
        <taxon>Pentapetalae</taxon>
        <taxon>asterids</taxon>
        <taxon>lamiids</taxon>
        <taxon>Solanales</taxon>
        <taxon>Solanaceae</taxon>
        <taxon>Solanoideae</taxon>
        <taxon>Solaneae</taxon>
        <taxon>Solanum</taxon>
    </lineage>
</organism>
<feature type="region of interest" description="Disordered" evidence="1">
    <location>
        <begin position="24"/>
        <end position="74"/>
    </location>
</feature>
<dbReference type="Proteomes" id="UP001371456">
    <property type="component" value="Unassembled WGS sequence"/>
</dbReference>
<evidence type="ECO:0000313" key="2">
    <source>
        <dbReference type="EMBL" id="KAK6794385.1"/>
    </source>
</evidence>
<protein>
    <submittedName>
        <fullName evidence="2">Uncharacterized protein</fullName>
    </submittedName>
</protein>
<dbReference type="AlphaFoldDB" id="A0AAN8TVL3"/>
<dbReference type="EMBL" id="JBANQN010000003">
    <property type="protein sequence ID" value="KAK6794385.1"/>
    <property type="molecule type" value="Genomic_DNA"/>
</dbReference>
<keyword evidence="3" id="KW-1185">Reference proteome</keyword>
<evidence type="ECO:0000256" key="1">
    <source>
        <dbReference type="SAM" id="MobiDB-lite"/>
    </source>
</evidence>
<feature type="compositionally biased region" description="Basic and acidic residues" evidence="1">
    <location>
        <begin position="50"/>
        <end position="74"/>
    </location>
</feature>
<gene>
    <name evidence="2" type="ORF">RDI58_007838</name>
</gene>